<feature type="binding site" evidence="6">
    <location>
        <position position="123"/>
    </location>
    <ligand>
        <name>dimethylallyl diphosphate</name>
        <dbReference type="ChEBI" id="CHEBI:57623"/>
    </ligand>
</feature>
<dbReference type="Pfam" id="PF00575">
    <property type="entry name" value="S1"/>
    <property type="match status" value="4"/>
</dbReference>
<feature type="binding site" evidence="6">
    <location>
        <position position="41"/>
    </location>
    <ligand>
        <name>isopentenyl diphosphate</name>
        <dbReference type="ChEBI" id="CHEBI:128769"/>
    </ligand>
</feature>
<dbReference type="SMART" id="SM00316">
    <property type="entry name" value="S1"/>
    <property type="match status" value="4"/>
</dbReference>
<keyword evidence="9" id="KW-1185">Reference proteome</keyword>
<dbReference type="NCBIfam" id="NF002187">
    <property type="entry name" value="PRK01045.1-1"/>
    <property type="match status" value="1"/>
</dbReference>
<comment type="function">
    <text evidence="6">Catalyzes the conversion of 1-hydroxy-2-methyl-2-(E)-butenyl 4-diphosphate (HMBPP) into a mixture of isopentenyl diphosphate (IPP) and dimethylallyl diphosphate (DMAPP). Acts in the terminal step of the DOXP/MEP pathway for isoprenoid precursor biosynthesis.</text>
</comment>
<feature type="binding site" evidence="6">
    <location>
        <position position="219"/>
    </location>
    <ligand>
        <name>dimethylallyl diphosphate</name>
        <dbReference type="ChEBI" id="CHEBI:57623"/>
    </ligand>
</feature>
<dbReference type="PROSITE" id="PS50126">
    <property type="entry name" value="S1"/>
    <property type="match status" value="4"/>
</dbReference>
<dbReference type="InterPro" id="IPR012340">
    <property type="entry name" value="NA-bd_OB-fold"/>
</dbReference>
<feature type="binding site" evidence="6">
    <location>
        <position position="73"/>
    </location>
    <ligand>
        <name>(2E)-4-hydroxy-3-methylbut-2-enyl diphosphate</name>
        <dbReference type="ChEBI" id="CHEBI:128753"/>
    </ligand>
</feature>
<feature type="binding site" evidence="6">
    <location>
        <position position="41"/>
    </location>
    <ligand>
        <name>(2E)-4-hydroxy-3-methylbut-2-enyl diphosphate</name>
        <dbReference type="ChEBI" id="CHEBI:128753"/>
    </ligand>
</feature>
<dbReference type="EMBL" id="MCIB01000001">
    <property type="protein sequence ID" value="RKD34772.1"/>
    <property type="molecule type" value="Genomic_DNA"/>
</dbReference>
<dbReference type="GO" id="GO:0016114">
    <property type="term" value="P:terpenoid biosynthetic process"/>
    <property type="evidence" value="ECO:0007669"/>
    <property type="project" value="UniProtKB-UniRule"/>
</dbReference>
<dbReference type="OrthoDB" id="9804077at2"/>
<evidence type="ECO:0000256" key="5">
    <source>
        <dbReference type="ARBA" id="ARBA00025604"/>
    </source>
</evidence>
<accession>A0A419TBE3</accession>
<feature type="binding site" evidence="6">
    <location>
        <position position="219"/>
    </location>
    <ligand>
        <name>isopentenyl diphosphate</name>
        <dbReference type="ChEBI" id="CHEBI:128769"/>
    </ligand>
</feature>
<evidence type="ECO:0000256" key="6">
    <source>
        <dbReference type="HAMAP-Rule" id="MF_00191"/>
    </source>
</evidence>
<evidence type="ECO:0000256" key="1">
    <source>
        <dbReference type="ARBA" id="ARBA00022485"/>
    </source>
</evidence>
<feature type="binding site" evidence="6">
    <location>
        <position position="123"/>
    </location>
    <ligand>
        <name>(2E)-4-hydroxy-3-methylbut-2-enyl diphosphate</name>
        <dbReference type="ChEBI" id="CHEBI:128753"/>
    </ligand>
</feature>
<dbReference type="GO" id="GO:0051745">
    <property type="term" value="F:4-hydroxy-3-methylbut-2-enyl diphosphate reductase activity"/>
    <property type="evidence" value="ECO:0007669"/>
    <property type="project" value="UniProtKB-UniRule"/>
</dbReference>
<dbReference type="Gene3D" id="3.40.1010.20">
    <property type="entry name" value="4-hydroxy-3-methylbut-2-enyl diphosphate reductase, catalytic domain"/>
    <property type="match status" value="2"/>
</dbReference>
<dbReference type="Gene3D" id="2.40.50.140">
    <property type="entry name" value="Nucleic acid-binding proteins"/>
    <property type="match status" value="4"/>
</dbReference>
<dbReference type="NCBIfam" id="NF005208">
    <property type="entry name" value="PRK06676.1"/>
    <property type="match status" value="1"/>
</dbReference>
<comment type="pathway">
    <text evidence="6">Isoprenoid biosynthesis; isopentenyl diphosphate biosynthesis via DXP pathway; isopentenyl diphosphate from 1-deoxy-D-xylulose 5-phosphate: step 6/6.</text>
</comment>
<feature type="binding site" evidence="6">
    <location>
        <position position="261"/>
    </location>
    <ligand>
        <name>(2E)-4-hydroxy-3-methylbut-2-enyl diphosphate</name>
        <dbReference type="ChEBI" id="CHEBI:128753"/>
    </ligand>
</feature>
<dbReference type="PRINTS" id="PR00681">
    <property type="entry name" value="RIBOSOMALS1"/>
</dbReference>
<feature type="binding site" evidence="6">
    <location>
        <position position="161"/>
    </location>
    <ligand>
        <name>(2E)-4-hydroxy-3-methylbut-2-enyl diphosphate</name>
        <dbReference type="ChEBI" id="CHEBI:128753"/>
    </ligand>
</feature>
<dbReference type="UniPathway" id="UPA00056">
    <property type="reaction ID" value="UER00097"/>
</dbReference>
<evidence type="ECO:0000256" key="2">
    <source>
        <dbReference type="ARBA" id="ARBA00022723"/>
    </source>
</evidence>
<dbReference type="FunFam" id="2.40.50.140:FF:000103">
    <property type="entry name" value="protein RRP5 homolog"/>
    <property type="match status" value="1"/>
</dbReference>
<dbReference type="CDD" id="cd05687">
    <property type="entry name" value="S1_RPS1_repeat_ec1_hs1"/>
    <property type="match status" value="1"/>
</dbReference>
<evidence type="ECO:0000313" key="9">
    <source>
        <dbReference type="Proteomes" id="UP000284177"/>
    </source>
</evidence>
<dbReference type="CDD" id="cd04465">
    <property type="entry name" value="S1_RPS1_repeat_ec2_hs2"/>
    <property type="match status" value="1"/>
</dbReference>
<feature type="domain" description="S1 motif" evidence="7">
    <location>
        <begin position="300"/>
        <end position="369"/>
    </location>
</feature>
<comment type="cofactor">
    <cofactor evidence="6">
        <name>[4Fe-4S] cluster</name>
        <dbReference type="ChEBI" id="CHEBI:49883"/>
    </cofactor>
    <text evidence="6">Binds 1 [4Fe-4S] cluster per subunit.</text>
</comment>
<feature type="binding site" evidence="6">
    <location>
        <position position="217"/>
    </location>
    <ligand>
        <name>dimethylallyl diphosphate</name>
        <dbReference type="ChEBI" id="CHEBI:57623"/>
    </ligand>
</feature>
<keyword evidence="1 6" id="KW-0004">4Fe-4S</keyword>
<evidence type="ECO:0000259" key="7">
    <source>
        <dbReference type="PROSITE" id="PS50126"/>
    </source>
</evidence>
<keyword evidence="4 6" id="KW-0411">Iron-sulfur</keyword>
<feature type="binding site" evidence="6">
    <location>
        <position position="219"/>
    </location>
    <ligand>
        <name>(2E)-4-hydroxy-3-methylbut-2-enyl diphosphate</name>
        <dbReference type="ChEBI" id="CHEBI:128753"/>
    </ligand>
</feature>
<dbReference type="CDD" id="cd05688">
    <property type="entry name" value="S1_RPS1_repeat_ec3"/>
    <property type="match status" value="1"/>
</dbReference>
<dbReference type="GO" id="GO:0046872">
    <property type="term" value="F:metal ion binding"/>
    <property type="evidence" value="ECO:0007669"/>
    <property type="project" value="UniProtKB-KW"/>
</dbReference>
<dbReference type="UniPathway" id="UPA00059">
    <property type="reaction ID" value="UER00105"/>
</dbReference>
<dbReference type="InterPro" id="IPR003451">
    <property type="entry name" value="LytB/IspH"/>
</dbReference>
<dbReference type="GO" id="GO:0051539">
    <property type="term" value="F:4 iron, 4 sulfur cluster binding"/>
    <property type="evidence" value="ECO:0007669"/>
    <property type="project" value="UniProtKB-UniRule"/>
</dbReference>
<sequence>MKIILAENSGFCFGVKKAIDSAYETVNNKKNNVYSLGPLIHNKQVIEQLKSKGLKTIENIDDVKNGKVIIRSHGVPLNIYDKTKENNIELIDSTCPFVRKVQKKANEYYNKGYQIVIIGDKEHPEVIGINGWCNNSAYIVNSMEDIKKIPLLNKLCIVAQTTITEEKFEKLSKEIVKKAKESKIFNTICNATQLRQESCKKVAQKVDAMIVIGGFHSSNTQKLVKISKKYCPNTYHIETIKDLPLEDFKKYQTVGITAGASTPDWIIKEVIDIMSNFNNHNENMNSMLNSLSDVANLEKGDIVEGEIISVNNEEVIVNIGYKADGIVKSEEFSVDSNVNPSDVIKVGDKIDVYVMEVDDGEGNVLLSKKRADKILGWKKLSELYKNKKVINVKVIRKIKGGLLALAEGVIGFIPISHISTKFVNKLDSYIGKILEVKIIEFNRENKKLVFSRKIVEQEETERKKLELLSKLQKGAIVEGIVRKITNYGAFVDIGGIEGLLHISELSWAKISHPTELINEGDRIKVLIKNIDKENERISLSLKATQPHPWENIDKKYKVGNIVEGKVVKLMSYGAFIELEPGIEGLVHISQISNDHIAKPSEKLEIGEKVKVKILNLDIEKQKISLSIKEADDSKNVNYQEYNEDIEFTIGDIIKSKN</sequence>
<feature type="binding site" evidence="6">
    <location>
        <position position="189"/>
    </location>
    <ligand>
        <name>[4Fe-4S] cluster</name>
        <dbReference type="ChEBI" id="CHEBI:49883"/>
    </ligand>
</feature>
<keyword evidence="6" id="KW-0414">Isoprene biosynthesis</keyword>
<evidence type="ECO:0000313" key="8">
    <source>
        <dbReference type="EMBL" id="RKD34772.1"/>
    </source>
</evidence>
<dbReference type="InterPro" id="IPR035104">
    <property type="entry name" value="Ribosomal_protein_S1-like"/>
</dbReference>
<protein>
    <recommendedName>
        <fullName evidence="6">4-hydroxy-3-methylbut-2-enyl diphosphate reductase</fullName>
        <shortName evidence="6">HMBPP reductase</shortName>
        <ecNumber evidence="6">1.17.7.4</ecNumber>
    </recommendedName>
</protein>
<gene>
    <name evidence="6" type="primary">ispH</name>
    <name evidence="8" type="ORF">BET03_01450</name>
</gene>
<dbReference type="GO" id="GO:0003729">
    <property type="term" value="F:mRNA binding"/>
    <property type="evidence" value="ECO:0007669"/>
    <property type="project" value="UniProtKB-ARBA"/>
</dbReference>
<dbReference type="EC" id="1.17.7.4" evidence="6"/>
<feature type="active site" description="Proton donor" evidence="6">
    <location>
        <position position="125"/>
    </location>
</feature>
<evidence type="ECO:0000256" key="4">
    <source>
        <dbReference type="ARBA" id="ARBA00023014"/>
    </source>
</evidence>
<dbReference type="Gene3D" id="3.40.50.11270">
    <property type="match status" value="1"/>
</dbReference>
<feature type="binding site" evidence="6">
    <location>
        <position position="73"/>
    </location>
    <ligand>
        <name>dimethylallyl diphosphate</name>
        <dbReference type="ChEBI" id="CHEBI:57623"/>
    </ligand>
</feature>
<dbReference type="Pfam" id="PF02401">
    <property type="entry name" value="LYTB"/>
    <property type="match status" value="1"/>
</dbReference>
<organism evidence="8 9">
    <name type="scientific">Thermohalobacter berrensis</name>
    <dbReference type="NCBI Taxonomy" id="99594"/>
    <lineage>
        <taxon>Bacteria</taxon>
        <taxon>Bacillati</taxon>
        <taxon>Bacillota</taxon>
        <taxon>Tissierellia</taxon>
        <taxon>Tissierellales</taxon>
        <taxon>Thermohalobacteraceae</taxon>
        <taxon>Thermohalobacter</taxon>
    </lineage>
</organism>
<feature type="binding site" evidence="6">
    <location>
        <position position="73"/>
    </location>
    <ligand>
        <name>isopentenyl diphosphate</name>
        <dbReference type="ChEBI" id="CHEBI:128769"/>
    </ligand>
</feature>
<comment type="pathway">
    <text evidence="6">Isoprenoid biosynthesis; dimethylallyl diphosphate biosynthesis; dimethylallyl diphosphate from (2E)-4-hydroxy-3-methylbutenyl diphosphate: step 1/1.</text>
</comment>
<keyword evidence="2 6" id="KW-0479">Metal-binding</keyword>
<feature type="binding site" evidence="6">
    <location>
        <position position="123"/>
    </location>
    <ligand>
        <name>isopentenyl diphosphate</name>
        <dbReference type="ChEBI" id="CHEBI:128769"/>
    </ligand>
</feature>
<comment type="function">
    <text evidence="5">Binds mRNA; thus facilitating recognition of the initiation point. It is needed to translate mRNA with a short Shine-Dalgarno (SD) purine-rich sequence.</text>
</comment>
<feature type="binding site" evidence="6">
    <location>
        <position position="217"/>
    </location>
    <ligand>
        <name>(2E)-4-hydroxy-3-methylbut-2-enyl diphosphate</name>
        <dbReference type="ChEBI" id="CHEBI:128753"/>
    </ligand>
</feature>
<dbReference type="GO" id="GO:0005737">
    <property type="term" value="C:cytoplasm"/>
    <property type="evidence" value="ECO:0007669"/>
    <property type="project" value="UniProtKB-ARBA"/>
</dbReference>
<dbReference type="FunFam" id="2.40.50.140:FF:000051">
    <property type="entry name" value="RNA-binding transcriptional accessory protein"/>
    <property type="match status" value="1"/>
</dbReference>
<feature type="binding site" evidence="6">
    <location>
        <position position="95"/>
    </location>
    <ligand>
        <name>[4Fe-4S] cluster</name>
        <dbReference type="ChEBI" id="CHEBI:49883"/>
    </ligand>
</feature>
<dbReference type="NCBIfam" id="NF009024">
    <property type="entry name" value="PRK12360.1"/>
    <property type="match status" value="1"/>
</dbReference>
<feature type="binding site" evidence="6">
    <location>
        <position position="261"/>
    </location>
    <ligand>
        <name>dimethylallyl diphosphate</name>
        <dbReference type="ChEBI" id="CHEBI:57623"/>
    </ligand>
</feature>
<evidence type="ECO:0000256" key="3">
    <source>
        <dbReference type="ARBA" id="ARBA00023004"/>
    </source>
</evidence>
<feature type="binding site" evidence="6">
    <location>
        <position position="218"/>
    </location>
    <ligand>
        <name>(2E)-4-hydroxy-3-methylbut-2-enyl diphosphate</name>
        <dbReference type="ChEBI" id="CHEBI:128753"/>
    </ligand>
</feature>
<comment type="catalytic activity">
    <reaction evidence="6">
        <text>dimethylallyl diphosphate + 2 oxidized [2Fe-2S]-[ferredoxin] + H2O = (2E)-4-hydroxy-3-methylbut-2-enyl diphosphate + 2 reduced [2Fe-2S]-[ferredoxin] + 2 H(+)</text>
        <dbReference type="Rhea" id="RHEA:24825"/>
        <dbReference type="Rhea" id="RHEA-COMP:10000"/>
        <dbReference type="Rhea" id="RHEA-COMP:10001"/>
        <dbReference type="ChEBI" id="CHEBI:15377"/>
        <dbReference type="ChEBI" id="CHEBI:15378"/>
        <dbReference type="ChEBI" id="CHEBI:33737"/>
        <dbReference type="ChEBI" id="CHEBI:33738"/>
        <dbReference type="ChEBI" id="CHEBI:57623"/>
        <dbReference type="ChEBI" id="CHEBI:128753"/>
        <dbReference type="EC" id="1.17.7.4"/>
    </reaction>
</comment>
<feature type="domain" description="S1 motif" evidence="7">
    <location>
        <begin position="381"/>
        <end position="453"/>
    </location>
</feature>
<name>A0A419TBE3_9FIRM</name>
<comment type="similarity">
    <text evidence="6">Belongs to the IspH family.</text>
</comment>
<feature type="binding site" evidence="6">
    <location>
        <position position="218"/>
    </location>
    <ligand>
        <name>dimethylallyl diphosphate</name>
        <dbReference type="ChEBI" id="CHEBI:57623"/>
    </ligand>
</feature>
<dbReference type="SUPFAM" id="SSF50249">
    <property type="entry name" value="Nucleic acid-binding proteins"/>
    <property type="match status" value="4"/>
</dbReference>
<dbReference type="RefSeq" id="WP_120167002.1">
    <property type="nucleotide sequence ID" value="NZ_MCIB01000001.1"/>
</dbReference>
<comment type="caution">
    <text evidence="8">The sequence shown here is derived from an EMBL/GenBank/DDBJ whole genome shotgun (WGS) entry which is preliminary data.</text>
</comment>
<feature type="binding site" evidence="6">
    <location>
        <position position="218"/>
    </location>
    <ligand>
        <name>isopentenyl diphosphate</name>
        <dbReference type="ChEBI" id="CHEBI:128769"/>
    </ligand>
</feature>
<comment type="catalytic activity">
    <reaction evidence="6">
        <text>isopentenyl diphosphate + 2 oxidized [2Fe-2S]-[ferredoxin] + H2O = (2E)-4-hydroxy-3-methylbut-2-enyl diphosphate + 2 reduced [2Fe-2S]-[ferredoxin] + 2 H(+)</text>
        <dbReference type="Rhea" id="RHEA:24488"/>
        <dbReference type="Rhea" id="RHEA-COMP:10000"/>
        <dbReference type="Rhea" id="RHEA-COMP:10001"/>
        <dbReference type="ChEBI" id="CHEBI:15377"/>
        <dbReference type="ChEBI" id="CHEBI:15378"/>
        <dbReference type="ChEBI" id="CHEBI:33737"/>
        <dbReference type="ChEBI" id="CHEBI:33738"/>
        <dbReference type="ChEBI" id="CHEBI:128753"/>
        <dbReference type="ChEBI" id="CHEBI:128769"/>
        <dbReference type="EC" id="1.17.7.4"/>
    </reaction>
</comment>
<feature type="binding site" evidence="6">
    <location>
        <position position="12"/>
    </location>
    <ligand>
        <name>[4Fe-4S] cluster</name>
        <dbReference type="ChEBI" id="CHEBI:49883"/>
    </ligand>
</feature>
<feature type="domain" description="S1 motif" evidence="7">
    <location>
        <begin position="474"/>
        <end position="542"/>
    </location>
</feature>
<dbReference type="NCBIfam" id="TIGR00216">
    <property type="entry name" value="ispH_lytB"/>
    <property type="match status" value="1"/>
</dbReference>
<dbReference type="HAMAP" id="MF_00191">
    <property type="entry name" value="IspH"/>
    <property type="match status" value="1"/>
</dbReference>
<feature type="domain" description="S1 motif" evidence="7">
    <location>
        <begin position="559"/>
        <end position="628"/>
    </location>
</feature>
<dbReference type="InterPro" id="IPR003029">
    <property type="entry name" value="S1_domain"/>
</dbReference>
<dbReference type="GO" id="GO:0050992">
    <property type="term" value="P:dimethylallyl diphosphate biosynthetic process"/>
    <property type="evidence" value="ECO:0007669"/>
    <property type="project" value="UniProtKB-UniRule"/>
</dbReference>
<dbReference type="PANTHER" id="PTHR30426:SF0">
    <property type="entry name" value="4-HYDROXY-3-METHYLBUT-2-ENYL DIPHOSPHATE REDUCTASE"/>
    <property type="match status" value="1"/>
</dbReference>
<dbReference type="PANTHER" id="PTHR30426">
    <property type="entry name" value="4-HYDROXY-3-METHYLBUT-2-ENYL DIPHOSPHATE REDUCTASE"/>
    <property type="match status" value="1"/>
</dbReference>
<dbReference type="Proteomes" id="UP000284177">
    <property type="component" value="Unassembled WGS sequence"/>
</dbReference>
<dbReference type="NCBIfam" id="NF000907">
    <property type="entry name" value="PRK00087.1"/>
    <property type="match status" value="1"/>
</dbReference>
<dbReference type="CDD" id="cd13944">
    <property type="entry name" value="lytB_ispH"/>
    <property type="match status" value="1"/>
</dbReference>
<dbReference type="AlphaFoldDB" id="A0A419TBE3"/>
<dbReference type="GO" id="GO:0019288">
    <property type="term" value="P:isopentenyl diphosphate biosynthetic process, methylerythritol 4-phosphate pathway"/>
    <property type="evidence" value="ECO:0007669"/>
    <property type="project" value="UniProtKB-UniRule"/>
</dbReference>
<keyword evidence="3 6" id="KW-0408">Iron</keyword>
<feature type="binding site" evidence="6">
    <location>
        <position position="41"/>
    </location>
    <ligand>
        <name>dimethylallyl diphosphate</name>
        <dbReference type="ChEBI" id="CHEBI:57623"/>
    </ligand>
</feature>
<proteinExistence type="inferred from homology"/>
<keyword evidence="6" id="KW-0560">Oxidoreductase</keyword>
<feature type="binding site" evidence="6">
    <location>
        <position position="261"/>
    </location>
    <ligand>
        <name>isopentenyl diphosphate</name>
        <dbReference type="ChEBI" id="CHEBI:128769"/>
    </ligand>
</feature>
<reference evidence="8 9" key="1">
    <citation type="submission" date="2016-08" db="EMBL/GenBank/DDBJ databases">
        <title>Novel Firmicutes and Novel Genomes.</title>
        <authorList>
            <person name="Poppleton D.I."/>
            <person name="Gribaldo S."/>
        </authorList>
    </citation>
    <scope>NUCLEOTIDE SEQUENCE [LARGE SCALE GENOMIC DNA]</scope>
    <source>
        <strain evidence="8 9">CTT3</strain>
    </source>
</reference>
<feature type="binding site" evidence="6">
    <location>
        <position position="217"/>
    </location>
    <ligand>
        <name>isopentenyl diphosphate</name>
        <dbReference type="ChEBI" id="CHEBI:128769"/>
    </ligand>
</feature>